<dbReference type="Proteomes" id="UP000053411">
    <property type="component" value="Unassembled WGS sequence"/>
</dbReference>
<sequence length="338" mass="35831">MPAASPQTIKLKSTLRLLIPRLRNAQKKDTAISVSARREMAELLAQSREASARIRVENIIHTDITVELMEILELYAELLLARAGLLDVRDKNIKEGTAQAGDDTGLEEAAASIIYSAPRLPRDVRELGIVRSMLIERFGKDFAIRANENEDNCVPARVVDKLKVDPPSAKLVQAYLEEIARTYGVDWPPQREEEQVEALSKEVDGENAGDDDGEGGGMKEPPLLADGASTNPATPSRPNKIDITGSLQNATPPSSLEPGGAKSPVSIAPPGATSDNLSPRVKLPGGGEIRKGFNNAKSTPPTGTAKGKSPGAGGGAGGVPGNVPTVDDLAKRFSALKR</sequence>
<dbReference type="GeneID" id="27709982"/>
<dbReference type="Gene3D" id="1.20.1260.60">
    <property type="entry name" value="Vacuolar protein sorting-associated protein Ist1"/>
    <property type="match status" value="1"/>
</dbReference>
<gene>
    <name evidence="3" type="ORF">Z520_04236</name>
</gene>
<proteinExistence type="inferred from homology"/>
<dbReference type="VEuPathDB" id="FungiDB:Z520_04236"/>
<feature type="compositionally biased region" description="Polar residues" evidence="2">
    <location>
        <begin position="228"/>
        <end position="237"/>
    </location>
</feature>
<organism evidence="3 4">
    <name type="scientific">Fonsecaea multimorphosa CBS 102226</name>
    <dbReference type="NCBI Taxonomy" id="1442371"/>
    <lineage>
        <taxon>Eukaryota</taxon>
        <taxon>Fungi</taxon>
        <taxon>Dikarya</taxon>
        <taxon>Ascomycota</taxon>
        <taxon>Pezizomycotina</taxon>
        <taxon>Eurotiomycetes</taxon>
        <taxon>Chaetothyriomycetidae</taxon>
        <taxon>Chaetothyriales</taxon>
        <taxon>Herpotrichiellaceae</taxon>
        <taxon>Fonsecaea</taxon>
    </lineage>
</organism>
<feature type="compositionally biased region" description="Polar residues" evidence="2">
    <location>
        <begin position="245"/>
        <end position="254"/>
    </location>
</feature>
<dbReference type="RefSeq" id="XP_016633726.1">
    <property type="nucleotide sequence ID" value="XM_016774746.1"/>
</dbReference>
<evidence type="ECO:0000256" key="2">
    <source>
        <dbReference type="SAM" id="MobiDB-lite"/>
    </source>
</evidence>
<dbReference type="PANTHER" id="PTHR12161">
    <property type="entry name" value="IST1 FAMILY MEMBER"/>
    <property type="match status" value="1"/>
</dbReference>
<accession>A0A0D2KSB6</accession>
<dbReference type="InterPro" id="IPR005061">
    <property type="entry name" value="Ist1"/>
</dbReference>
<dbReference type="Pfam" id="PF03398">
    <property type="entry name" value="Ist1"/>
    <property type="match status" value="1"/>
</dbReference>
<evidence type="ECO:0000313" key="4">
    <source>
        <dbReference type="Proteomes" id="UP000053411"/>
    </source>
</evidence>
<comment type="similarity">
    <text evidence="1">Belongs to the IST1 family.</text>
</comment>
<feature type="compositionally biased region" description="Acidic residues" evidence="2">
    <location>
        <begin position="205"/>
        <end position="214"/>
    </location>
</feature>
<evidence type="ECO:0000256" key="1">
    <source>
        <dbReference type="ARBA" id="ARBA00005536"/>
    </source>
</evidence>
<dbReference type="STRING" id="1442371.A0A0D2KSB6"/>
<dbReference type="InterPro" id="IPR042277">
    <property type="entry name" value="IST1-like"/>
</dbReference>
<dbReference type="GO" id="GO:0015031">
    <property type="term" value="P:protein transport"/>
    <property type="evidence" value="ECO:0007669"/>
    <property type="project" value="InterPro"/>
</dbReference>
<dbReference type="FunFam" id="1.20.1260.60:FF:000002">
    <property type="entry name" value="Vacuolar protein sorting-associated protein IST1"/>
    <property type="match status" value="1"/>
</dbReference>
<evidence type="ECO:0000313" key="3">
    <source>
        <dbReference type="EMBL" id="KIX99603.1"/>
    </source>
</evidence>
<evidence type="ECO:0008006" key="5">
    <source>
        <dbReference type="Google" id="ProtNLM"/>
    </source>
</evidence>
<dbReference type="AlphaFoldDB" id="A0A0D2KSB6"/>
<protein>
    <recommendedName>
        <fullName evidence="5">DUF292 domain protein</fullName>
    </recommendedName>
</protein>
<dbReference type="OrthoDB" id="29853at2759"/>
<dbReference type="EMBL" id="KN848068">
    <property type="protein sequence ID" value="KIX99603.1"/>
    <property type="molecule type" value="Genomic_DNA"/>
</dbReference>
<reference evidence="3 4" key="1">
    <citation type="submission" date="2015-01" db="EMBL/GenBank/DDBJ databases">
        <title>The Genome Sequence of Fonsecaea multimorphosa CBS 102226.</title>
        <authorList>
            <consortium name="The Broad Institute Genomics Platform"/>
            <person name="Cuomo C."/>
            <person name="de Hoog S."/>
            <person name="Gorbushina A."/>
            <person name="Stielow B."/>
            <person name="Teixiera M."/>
            <person name="Abouelleil A."/>
            <person name="Chapman S.B."/>
            <person name="Priest M."/>
            <person name="Young S.K."/>
            <person name="Wortman J."/>
            <person name="Nusbaum C."/>
            <person name="Birren B."/>
        </authorList>
    </citation>
    <scope>NUCLEOTIDE SEQUENCE [LARGE SCALE GENOMIC DNA]</scope>
    <source>
        <strain evidence="3 4">CBS 102226</strain>
    </source>
</reference>
<feature type="compositionally biased region" description="Basic and acidic residues" evidence="2">
    <location>
        <begin position="189"/>
        <end position="204"/>
    </location>
</feature>
<keyword evidence="4" id="KW-1185">Reference proteome</keyword>
<feature type="compositionally biased region" description="Gly residues" evidence="2">
    <location>
        <begin position="310"/>
        <end position="320"/>
    </location>
</feature>
<feature type="region of interest" description="Disordered" evidence="2">
    <location>
        <begin position="186"/>
        <end position="326"/>
    </location>
</feature>
<name>A0A0D2KSB6_9EURO</name>
<dbReference type="PANTHER" id="PTHR12161:SF5">
    <property type="entry name" value="IST1 HOMOLOG"/>
    <property type="match status" value="1"/>
</dbReference>